<dbReference type="RefSeq" id="WP_345025355.1">
    <property type="nucleotide sequence ID" value="NZ_BAABDO010000187.1"/>
</dbReference>
<dbReference type="EMBL" id="BAABDO010000187">
    <property type="protein sequence ID" value="GAA3508130.1"/>
    <property type="molecule type" value="Genomic_DNA"/>
</dbReference>
<keyword evidence="3" id="KW-1185">Reference proteome</keyword>
<accession>A0ABP6UH58</accession>
<evidence type="ECO:0000313" key="3">
    <source>
        <dbReference type="Proteomes" id="UP001500266"/>
    </source>
</evidence>
<proteinExistence type="predicted"/>
<reference evidence="3" key="1">
    <citation type="journal article" date="2019" name="Int. J. Syst. Evol. Microbiol.">
        <title>The Global Catalogue of Microorganisms (GCM) 10K type strain sequencing project: providing services to taxonomists for standard genome sequencing and annotation.</title>
        <authorList>
            <consortium name="The Broad Institute Genomics Platform"/>
            <consortium name="The Broad Institute Genome Sequencing Center for Infectious Disease"/>
            <person name="Wu L."/>
            <person name="Ma J."/>
        </authorList>
    </citation>
    <scope>NUCLEOTIDE SEQUENCE [LARGE SCALE GENOMIC DNA]</scope>
    <source>
        <strain evidence="3">JCM 17316</strain>
    </source>
</reference>
<sequence>MGTRGTGGNTWDGHKPKDQHGAFTDPNKQPSKGKRAKDDQDKDKGKGGKGK</sequence>
<comment type="caution">
    <text evidence="2">The sequence shown here is derived from an EMBL/GenBank/DDBJ whole genome shotgun (WGS) entry which is preliminary data.</text>
</comment>
<feature type="compositionally biased region" description="Gly residues" evidence="1">
    <location>
        <begin position="1"/>
        <end position="10"/>
    </location>
</feature>
<dbReference type="Proteomes" id="UP001500266">
    <property type="component" value="Unassembled WGS sequence"/>
</dbReference>
<protein>
    <submittedName>
        <fullName evidence="2">Uncharacterized protein</fullName>
    </submittedName>
</protein>
<feature type="region of interest" description="Disordered" evidence="1">
    <location>
        <begin position="1"/>
        <end position="51"/>
    </location>
</feature>
<evidence type="ECO:0000256" key="1">
    <source>
        <dbReference type="SAM" id="MobiDB-lite"/>
    </source>
</evidence>
<gene>
    <name evidence="2" type="ORF">GCM10022416_61870</name>
</gene>
<name>A0ABP6UH58_9ACTN</name>
<organism evidence="2 3">
    <name type="scientific">Actinomadura keratinilytica</name>
    <dbReference type="NCBI Taxonomy" id="547461"/>
    <lineage>
        <taxon>Bacteria</taxon>
        <taxon>Bacillati</taxon>
        <taxon>Actinomycetota</taxon>
        <taxon>Actinomycetes</taxon>
        <taxon>Streptosporangiales</taxon>
        <taxon>Thermomonosporaceae</taxon>
        <taxon>Actinomadura</taxon>
    </lineage>
</organism>
<evidence type="ECO:0000313" key="2">
    <source>
        <dbReference type="EMBL" id="GAA3508130.1"/>
    </source>
</evidence>
<feature type="compositionally biased region" description="Basic and acidic residues" evidence="1">
    <location>
        <begin position="36"/>
        <end position="51"/>
    </location>
</feature>